<dbReference type="HOGENOM" id="CLU_867812_0_0_9"/>
<dbReference type="Proteomes" id="UP000003136">
    <property type="component" value="Unassembled WGS sequence"/>
</dbReference>
<reference evidence="2 3" key="2">
    <citation type="submission" date="2008-11" db="EMBL/GenBank/DDBJ databases">
        <authorList>
            <person name="Fulton L."/>
            <person name="Clifton S."/>
            <person name="Fulton B."/>
            <person name="Xu J."/>
            <person name="Minx P."/>
            <person name="Pepin K.H."/>
            <person name="Johnson M."/>
            <person name="Bhonagiri V."/>
            <person name="Nash W.E."/>
            <person name="Mardis E.R."/>
            <person name="Wilson R.K."/>
        </authorList>
    </citation>
    <scope>NUCLEOTIDE SEQUENCE [LARGE SCALE GENOMIC DNA]</scope>
    <source>
        <strain evidence="2 3">ATCC 43243</strain>
    </source>
</reference>
<organism evidence="2 3">
    <name type="scientific">[Bacteroides] pectinophilus ATCC 43243</name>
    <dbReference type="NCBI Taxonomy" id="483218"/>
    <lineage>
        <taxon>Bacteria</taxon>
        <taxon>Bacillati</taxon>
        <taxon>Bacillota</taxon>
        <taxon>Clostridia</taxon>
        <taxon>Eubacteriales</taxon>
    </lineage>
</organism>
<comment type="caution">
    <text evidence="2">The sequence shown here is derived from an EMBL/GenBank/DDBJ whole genome shotgun (WGS) entry which is preliminary data.</text>
</comment>
<feature type="region of interest" description="Disordered" evidence="1">
    <location>
        <begin position="66"/>
        <end position="125"/>
    </location>
</feature>
<feature type="compositionally biased region" description="Low complexity" evidence="1">
    <location>
        <begin position="66"/>
        <end position="111"/>
    </location>
</feature>
<proteinExistence type="predicted"/>
<sequence>MENNINMKMTNTLFDKIKSHTSAALSLMTVTCLSLSALSLGACGNEAQPISAQSAAVLNTQESDSAVSAASSQSSTPAAEPSASTASTSSGTEPASAEPSSASAPSQEPVPATEPSSAAVTQEDNKNVEVVSQAAENYASIDADPEKIKSDIIDQFHAWCDYIDTGAGYPDDQYPDDQYIAVKRYNAYLTGLLFGIDHGVGNAYEGVFTLDEQVNRMRYAFFNRIPYSLATCTIEYKEVLSDWFKGDGPEFKTINSIVLSSPALEGRSAKTFDGIPADLEADIVGEEVTGVILNCHVYLSSERTSDGSVSRYRVLDCKIN</sequence>
<protein>
    <submittedName>
        <fullName evidence="2">Uncharacterized protein</fullName>
    </submittedName>
</protein>
<evidence type="ECO:0000313" key="3">
    <source>
        <dbReference type="Proteomes" id="UP000003136"/>
    </source>
</evidence>
<accession>B7AP95</accession>
<evidence type="ECO:0000256" key="1">
    <source>
        <dbReference type="SAM" id="MobiDB-lite"/>
    </source>
</evidence>
<gene>
    <name evidence="2" type="ORF">BACPEC_00499</name>
</gene>
<dbReference type="EMBL" id="ABVQ01000034">
    <property type="protein sequence ID" value="EEC58369.1"/>
    <property type="molecule type" value="Genomic_DNA"/>
</dbReference>
<reference evidence="2 3" key="1">
    <citation type="submission" date="2008-11" db="EMBL/GenBank/DDBJ databases">
        <title>Draft genome sequence of Bacteroides pectinophilus (ATCC 43243).</title>
        <authorList>
            <person name="Sudarsanam P."/>
            <person name="Ley R."/>
            <person name="Guruge J."/>
            <person name="Turnbaugh P.J."/>
            <person name="Mahowald M."/>
            <person name="Liep D."/>
            <person name="Gordon J."/>
        </authorList>
    </citation>
    <scope>NUCLEOTIDE SEQUENCE [LARGE SCALE GENOMIC DNA]</scope>
    <source>
        <strain evidence="2 3">ATCC 43243</strain>
    </source>
</reference>
<evidence type="ECO:0000313" key="2">
    <source>
        <dbReference type="EMBL" id="EEC58369.1"/>
    </source>
</evidence>
<name>B7AP95_9FIRM</name>
<dbReference type="AlphaFoldDB" id="B7AP95"/>
<keyword evidence="3" id="KW-1185">Reference proteome</keyword>